<reference evidence="2" key="1">
    <citation type="submission" date="2023-01" db="EMBL/GenBank/DDBJ databases">
        <title>Oxazolidinone resistance genes in florfenicol resistant enterococci from beef cattle and veal calves at slaughter.</title>
        <authorList>
            <person name="Biggel M."/>
        </authorList>
    </citation>
    <scope>NUCLEOTIDE SEQUENCE</scope>
    <source>
        <strain evidence="2">K204-1</strain>
    </source>
</reference>
<dbReference type="NCBIfam" id="TIGR01716">
    <property type="entry name" value="RGG_Cterm"/>
    <property type="match status" value="1"/>
</dbReference>
<sequence length="232" mass="27800">MSLYEFDLIANNYHSFHIEYLISKLKINYHTKNIGVLEMMMLEEKKMFEENKLQFHNLNSIMISSVLNELEYKKKVPNKDIEILMDYLFSSEQWMYYEIVLYSNSLNSIPIDSILLLSKELLNKSKLLSNNLRYRKLIIETLINTCIVLLEKNKMSDYLFFYNSIVNLNLLEEEMYEKTILLYLNGWHEYKMSNTQLGLIKMKDAIFIFNKLGCDNLEFNFNKHFINILKSK</sequence>
<organism evidence="2 3">
    <name type="scientific">Vagococcus lutrae</name>
    <dbReference type="NCBI Taxonomy" id="81947"/>
    <lineage>
        <taxon>Bacteria</taxon>
        <taxon>Bacillati</taxon>
        <taxon>Bacillota</taxon>
        <taxon>Bacilli</taxon>
        <taxon>Lactobacillales</taxon>
        <taxon>Enterococcaceae</taxon>
        <taxon>Vagococcus</taxon>
    </lineage>
</organism>
<dbReference type="AlphaFoldDB" id="A0AAF0BGV0"/>
<dbReference type="RefSeq" id="WP_272163653.1">
    <property type="nucleotide sequence ID" value="NZ_CP116507.1"/>
</dbReference>
<dbReference type="EMBL" id="CP116507">
    <property type="protein sequence ID" value="WCG23419.1"/>
    <property type="molecule type" value="Genomic_DNA"/>
</dbReference>
<gene>
    <name evidence="2" type="ORF">PML95_04035</name>
</gene>
<feature type="domain" description="HTH-type transcriptional regulator Rgg C-terminal" evidence="1">
    <location>
        <begin position="50"/>
        <end position="222"/>
    </location>
</feature>
<proteinExistence type="predicted"/>
<dbReference type="InterPro" id="IPR010057">
    <property type="entry name" value="Transcription_activator_Rgg_C"/>
</dbReference>
<evidence type="ECO:0000313" key="2">
    <source>
        <dbReference type="EMBL" id="WCG23419.1"/>
    </source>
</evidence>
<dbReference type="PANTHER" id="PTHR37038">
    <property type="entry name" value="TRANSCRIPTIONAL REGULATOR-RELATED"/>
    <property type="match status" value="1"/>
</dbReference>
<dbReference type="Proteomes" id="UP001179600">
    <property type="component" value="Chromosome"/>
</dbReference>
<evidence type="ECO:0000313" key="3">
    <source>
        <dbReference type="Proteomes" id="UP001179600"/>
    </source>
</evidence>
<name>A0AAF0BGV0_9ENTE</name>
<dbReference type="InterPro" id="IPR053163">
    <property type="entry name" value="HTH-type_regulator_Rgg"/>
</dbReference>
<accession>A0AAF0BGV0</accession>
<evidence type="ECO:0000259" key="1">
    <source>
        <dbReference type="Pfam" id="PF21259"/>
    </source>
</evidence>
<dbReference type="Pfam" id="PF21259">
    <property type="entry name" value="Rgg_C"/>
    <property type="match status" value="1"/>
</dbReference>
<dbReference type="PANTHER" id="PTHR37038:SF12">
    <property type="entry name" value="TRANSCRIPTIONAL REGULATOR"/>
    <property type="match status" value="1"/>
</dbReference>
<protein>
    <recommendedName>
        <fullName evidence="1">HTH-type transcriptional regulator Rgg C-terminal domain-containing protein</fullName>
    </recommendedName>
</protein>